<dbReference type="EMBL" id="CABIJS010000244">
    <property type="protein sequence ID" value="VUZ47476.1"/>
    <property type="molecule type" value="Genomic_DNA"/>
</dbReference>
<protein>
    <submittedName>
        <fullName evidence="1">Uncharacterized protein</fullName>
    </submittedName>
</protein>
<evidence type="ECO:0000313" key="1">
    <source>
        <dbReference type="EMBL" id="VUZ47476.1"/>
    </source>
</evidence>
<accession>A0A564YJU6</accession>
<keyword evidence="2" id="KW-1185">Reference proteome</keyword>
<reference evidence="1 2" key="1">
    <citation type="submission" date="2019-07" db="EMBL/GenBank/DDBJ databases">
        <authorList>
            <person name="Jastrzebski P J."/>
            <person name="Paukszto L."/>
            <person name="Jastrzebski P J."/>
        </authorList>
    </citation>
    <scope>NUCLEOTIDE SEQUENCE [LARGE SCALE GENOMIC DNA]</scope>
    <source>
        <strain evidence="1 2">WMS-il1</strain>
    </source>
</reference>
<name>A0A564YJU6_HYMDI</name>
<gene>
    <name evidence="1" type="ORF">WMSIL1_LOCUS7110</name>
</gene>
<dbReference type="Proteomes" id="UP000321570">
    <property type="component" value="Unassembled WGS sequence"/>
</dbReference>
<proteinExistence type="predicted"/>
<dbReference type="AlphaFoldDB" id="A0A564YJU6"/>
<sequence>MIVIFMRYLTLHVQFNEKTSPPGKYRIIFSEMNQIQPFNNIITIPNHHEISTLNWQLQLLHLLANVKFLGARLADK</sequence>
<organism evidence="1 2">
    <name type="scientific">Hymenolepis diminuta</name>
    <name type="common">Rat tapeworm</name>
    <dbReference type="NCBI Taxonomy" id="6216"/>
    <lineage>
        <taxon>Eukaryota</taxon>
        <taxon>Metazoa</taxon>
        <taxon>Spiralia</taxon>
        <taxon>Lophotrochozoa</taxon>
        <taxon>Platyhelminthes</taxon>
        <taxon>Cestoda</taxon>
        <taxon>Eucestoda</taxon>
        <taxon>Cyclophyllidea</taxon>
        <taxon>Hymenolepididae</taxon>
        <taxon>Hymenolepis</taxon>
    </lineage>
</organism>
<evidence type="ECO:0000313" key="2">
    <source>
        <dbReference type="Proteomes" id="UP000321570"/>
    </source>
</evidence>